<evidence type="ECO:0000256" key="3">
    <source>
        <dbReference type="ARBA" id="ARBA00022833"/>
    </source>
</evidence>
<reference evidence="7 8" key="1">
    <citation type="journal article" date="2012" name="Appl. Environ. Microbiol.">
        <title>Short-read sequencing for genomic analysis of the brown rot fungus Fibroporia radiculosa.</title>
        <authorList>
            <person name="Tang J.D."/>
            <person name="Perkins A.D."/>
            <person name="Sonstegard T.S."/>
            <person name="Schroeder S.G."/>
            <person name="Burgess S.C."/>
            <person name="Diehl S.V."/>
        </authorList>
    </citation>
    <scope>NUCLEOTIDE SEQUENCE [LARGE SCALE GENOMIC DNA]</scope>
    <source>
        <strain evidence="7 8">TFFH 294</strain>
    </source>
</reference>
<dbReference type="InterPro" id="IPR001841">
    <property type="entry name" value="Znf_RING"/>
</dbReference>
<dbReference type="Pfam" id="PF03105">
    <property type="entry name" value="SPX"/>
    <property type="match status" value="1"/>
</dbReference>
<evidence type="ECO:0000256" key="4">
    <source>
        <dbReference type="PROSITE-ProRule" id="PRU00175"/>
    </source>
</evidence>
<proteinExistence type="predicted"/>
<dbReference type="InParanoid" id="J4I7Y8"/>
<dbReference type="PROSITE" id="PS51382">
    <property type="entry name" value="SPX"/>
    <property type="match status" value="1"/>
</dbReference>
<dbReference type="SUPFAM" id="SSF57850">
    <property type="entry name" value="RING/U-box"/>
    <property type="match status" value="1"/>
</dbReference>
<dbReference type="STRING" id="599839.J4I7Y8"/>
<sequence length="513" mass="57135">MHFSKTYQQLLLTLPVELRDSAIEYRKLKKLINQVVGELNSIGLSPNVLHDALPSGDTDLASLRTIKVNEQEVKVVYELVHSADHIEPRLRLLIDSTLSLKDKVVAGASLSSNSTIHADVPPSSLTEDASLNIPPTVAVENALECTSTVPVHSSLVNAREVIIPLVSDSAFFDLLTQAIQYLSTRLAAVRLDFEANLHTLSHNISYSARPMSSSTSTFRPHSAHTSDAANVSVQGPLPMLFSGVKSDLYAWREIFQLYVEAEIFESCSERTRGERTIEESEARFNDLMQKLQTCGYISGQGFKVKDSREALRTFLHLITFIMDLRKFQHATTEATRKILKKHAKRTALPLTPTIHSPFITSNINTTSLVSILLPSSQQGKLANVFTSDTSISLSLVLGQAIGENILPIIPHIDDYACLICTSIAFKPIRLACGHLFCVRCLVKMQKRNQPHCPMCRASNVLSANRSNVDWALLNFMKDWFPEESRQKLRQNEKEVAEEELEELGIEVGRCAIM</sequence>
<dbReference type="HOGENOM" id="CLU_017137_2_1_1"/>
<dbReference type="PANTHER" id="PTHR23327:SF51">
    <property type="entry name" value="TRANSCRIPTIONAL REGULATOR OF YEAST FORM ADHERENCE 3"/>
    <property type="match status" value="1"/>
</dbReference>
<dbReference type="Gene3D" id="3.30.40.10">
    <property type="entry name" value="Zinc/RING finger domain, C3HC4 (zinc finger)"/>
    <property type="match status" value="1"/>
</dbReference>
<evidence type="ECO:0000313" key="7">
    <source>
        <dbReference type="EMBL" id="CCL98486.1"/>
    </source>
</evidence>
<evidence type="ECO:0000256" key="1">
    <source>
        <dbReference type="ARBA" id="ARBA00022723"/>
    </source>
</evidence>
<evidence type="ECO:0000259" key="6">
    <source>
        <dbReference type="PROSITE" id="PS51382"/>
    </source>
</evidence>
<keyword evidence="2 4" id="KW-0863">Zinc-finger</keyword>
<feature type="domain" description="RING-type" evidence="5">
    <location>
        <begin position="417"/>
        <end position="456"/>
    </location>
</feature>
<organism evidence="7 8">
    <name type="scientific">Fibroporia radiculosa</name>
    <dbReference type="NCBI Taxonomy" id="599839"/>
    <lineage>
        <taxon>Eukaryota</taxon>
        <taxon>Fungi</taxon>
        <taxon>Dikarya</taxon>
        <taxon>Basidiomycota</taxon>
        <taxon>Agaricomycotina</taxon>
        <taxon>Agaricomycetes</taxon>
        <taxon>Polyporales</taxon>
        <taxon>Fibroporiaceae</taxon>
        <taxon>Fibroporia</taxon>
    </lineage>
</organism>
<protein>
    <recommendedName>
        <fullName evidence="9">RING-type domain-containing protein</fullName>
    </recommendedName>
</protein>
<keyword evidence="3" id="KW-0862">Zinc</keyword>
<dbReference type="EMBL" id="HE796885">
    <property type="protein sequence ID" value="CCL98486.1"/>
    <property type="molecule type" value="Genomic_DNA"/>
</dbReference>
<dbReference type="GO" id="GO:0008270">
    <property type="term" value="F:zinc ion binding"/>
    <property type="evidence" value="ECO:0007669"/>
    <property type="project" value="UniProtKB-KW"/>
</dbReference>
<dbReference type="AlphaFoldDB" id="J4I7Y8"/>
<keyword evidence="1" id="KW-0479">Metal-binding</keyword>
<name>J4I7Y8_9APHY</name>
<dbReference type="InterPro" id="IPR018957">
    <property type="entry name" value="Znf_C3HC4_RING-type"/>
</dbReference>
<dbReference type="Pfam" id="PF00097">
    <property type="entry name" value="zf-C3HC4"/>
    <property type="match status" value="1"/>
</dbReference>
<dbReference type="OrthoDB" id="5588846at2759"/>
<evidence type="ECO:0000259" key="5">
    <source>
        <dbReference type="PROSITE" id="PS50089"/>
    </source>
</evidence>
<dbReference type="PROSITE" id="PS00518">
    <property type="entry name" value="ZF_RING_1"/>
    <property type="match status" value="1"/>
</dbReference>
<dbReference type="InterPro" id="IPR004331">
    <property type="entry name" value="SPX_dom"/>
</dbReference>
<dbReference type="SMART" id="SM00184">
    <property type="entry name" value="RING"/>
    <property type="match status" value="1"/>
</dbReference>
<accession>J4I7Y8</accession>
<evidence type="ECO:0000313" key="8">
    <source>
        <dbReference type="Proteomes" id="UP000006352"/>
    </source>
</evidence>
<keyword evidence="8" id="KW-1185">Reference proteome</keyword>
<evidence type="ECO:0000256" key="2">
    <source>
        <dbReference type="ARBA" id="ARBA00022771"/>
    </source>
</evidence>
<dbReference type="GeneID" id="24093397"/>
<dbReference type="RefSeq" id="XP_012177769.1">
    <property type="nucleotide sequence ID" value="XM_012322379.1"/>
</dbReference>
<dbReference type="Proteomes" id="UP000006352">
    <property type="component" value="Unassembled WGS sequence"/>
</dbReference>
<gene>
    <name evidence="7" type="ORF">FIBRA_00484</name>
</gene>
<dbReference type="PANTHER" id="PTHR23327">
    <property type="entry name" value="RING FINGER PROTEIN 127"/>
    <property type="match status" value="1"/>
</dbReference>
<dbReference type="InterPro" id="IPR013083">
    <property type="entry name" value="Znf_RING/FYVE/PHD"/>
</dbReference>
<dbReference type="PROSITE" id="PS50089">
    <property type="entry name" value="ZF_RING_2"/>
    <property type="match status" value="1"/>
</dbReference>
<feature type="domain" description="SPX" evidence="6">
    <location>
        <begin position="1"/>
        <end position="356"/>
    </location>
</feature>
<dbReference type="InterPro" id="IPR017907">
    <property type="entry name" value="Znf_RING_CS"/>
</dbReference>
<evidence type="ECO:0008006" key="9">
    <source>
        <dbReference type="Google" id="ProtNLM"/>
    </source>
</evidence>